<dbReference type="InterPro" id="IPR037185">
    <property type="entry name" value="EmrE-like"/>
</dbReference>
<feature type="transmembrane region" description="Helical" evidence="8">
    <location>
        <begin position="133"/>
        <end position="166"/>
    </location>
</feature>
<feature type="transmembrane region" description="Helical" evidence="8">
    <location>
        <begin position="103"/>
        <end position="121"/>
    </location>
</feature>
<feature type="transmembrane region" description="Helical" evidence="8">
    <location>
        <begin position="210"/>
        <end position="228"/>
    </location>
</feature>
<dbReference type="STRING" id="317619.GCA_000332315_00939"/>
<dbReference type="PANTHER" id="PTHR22911:SF137">
    <property type="entry name" value="SOLUTE CARRIER FAMILY 35 MEMBER G2-RELATED"/>
    <property type="match status" value="1"/>
</dbReference>
<dbReference type="EMBL" id="AJTX02000004">
    <property type="protein sequence ID" value="KKJ00574.1"/>
    <property type="molecule type" value="Genomic_DNA"/>
</dbReference>
<gene>
    <name evidence="10" type="ORF">PROH_10835</name>
</gene>
<dbReference type="AlphaFoldDB" id="A0A0M2Q0U1"/>
<evidence type="ECO:0000256" key="7">
    <source>
        <dbReference type="ARBA" id="ARBA00023136"/>
    </source>
</evidence>
<dbReference type="InterPro" id="IPR000620">
    <property type="entry name" value="EamA_dom"/>
</dbReference>
<evidence type="ECO:0000256" key="5">
    <source>
        <dbReference type="ARBA" id="ARBA00022692"/>
    </source>
</evidence>
<evidence type="ECO:0000256" key="8">
    <source>
        <dbReference type="SAM" id="Phobius"/>
    </source>
</evidence>
<dbReference type="NCBIfam" id="TIGR00688">
    <property type="entry name" value="rarD"/>
    <property type="match status" value="1"/>
</dbReference>
<keyword evidence="7 8" id="KW-0472">Membrane</keyword>
<evidence type="ECO:0000256" key="6">
    <source>
        <dbReference type="ARBA" id="ARBA00022989"/>
    </source>
</evidence>
<dbReference type="eggNOG" id="COG2962">
    <property type="taxonomic scope" value="Bacteria"/>
</dbReference>
<reference evidence="10" key="1">
    <citation type="submission" date="2012-04" db="EMBL/GenBank/DDBJ databases">
        <authorList>
            <person name="Borisov I.G."/>
            <person name="Ivanikova N.V."/>
            <person name="Pinevich A.V."/>
        </authorList>
    </citation>
    <scope>NUCLEOTIDE SEQUENCE</scope>
    <source>
        <strain evidence="10">CALU 1027</strain>
    </source>
</reference>
<dbReference type="SUPFAM" id="SSF103481">
    <property type="entry name" value="Multidrug resistance efflux transporter EmrE"/>
    <property type="match status" value="2"/>
</dbReference>
<comment type="similarity">
    <text evidence="2">Belongs to the EamA transporter family.</text>
</comment>
<accession>A0A0M2Q0U1</accession>
<protein>
    <submittedName>
        <fullName evidence="10">Transporter</fullName>
    </submittedName>
</protein>
<feature type="transmembrane region" description="Helical" evidence="8">
    <location>
        <begin position="178"/>
        <end position="198"/>
    </location>
</feature>
<name>A0A0M2Q0U1_PROHO</name>
<evidence type="ECO:0000313" key="11">
    <source>
        <dbReference type="Proteomes" id="UP000034681"/>
    </source>
</evidence>
<organism evidence="10 11">
    <name type="scientific">Prochlorothrix hollandica PCC 9006 = CALU 1027</name>
    <dbReference type="NCBI Taxonomy" id="317619"/>
    <lineage>
        <taxon>Bacteria</taxon>
        <taxon>Bacillati</taxon>
        <taxon>Cyanobacteriota</taxon>
        <taxon>Cyanophyceae</taxon>
        <taxon>Prochlorotrichales</taxon>
        <taxon>Prochlorotrichaceae</taxon>
        <taxon>Prochlorothrix</taxon>
    </lineage>
</organism>
<dbReference type="Proteomes" id="UP000034681">
    <property type="component" value="Unassembled WGS sequence"/>
</dbReference>
<evidence type="ECO:0000313" key="10">
    <source>
        <dbReference type="EMBL" id="KKJ00574.1"/>
    </source>
</evidence>
<keyword evidence="5 8" id="KW-0812">Transmembrane</keyword>
<feature type="transmembrane region" description="Helical" evidence="8">
    <location>
        <begin position="265"/>
        <end position="283"/>
    </location>
</feature>
<evidence type="ECO:0000256" key="1">
    <source>
        <dbReference type="ARBA" id="ARBA00004651"/>
    </source>
</evidence>
<proteinExistence type="inferred from homology"/>
<dbReference type="GO" id="GO:0005886">
    <property type="term" value="C:plasma membrane"/>
    <property type="evidence" value="ECO:0007669"/>
    <property type="project" value="UniProtKB-SubCell"/>
</dbReference>
<sequence length="288" mass="31271">MNRPNSTGVVYALLAYGAWGLLPVYWKQLQGISAIEILCHRIIWSLVFLGGLVVWRRQWGEVRSLLAQPKLVATLLVSAIILSFNWGMFIYAINSNQVVQSGLGYYINPLVNVLIGCVFLREPLTRWQGLAVALAALGVANFVVSLGIVPWISLALAFSFASYALLRKLTPVPPLLGLVVEAALITPIALGILLYFAQSQPPALGSSVPITLWLMGAGAVTAIPLLWFNRAAKQLPFSTLGFLQYIGPSLQLGLGVLVYGEPFTAAHGVTFGLIWLGLAIYSYSTYRP</sequence>
<dbReference type="PANTHER" id="PTHR22911">
    <property type="entry name" value="ACYL-MALONYL CONDENSING ENZYME-RELATED"/>
    <property type="match status" value="1"/>
</dbReference>
<dbReference type="Pfam" id="PF00892">
    <property type="entry name" value="EamA"/>
    <property type="match status" value="1"/>
</dbReference>
<keyword evidence="11" id="KW-1185">Reference proteome</keyword>
<keyword evidence="6 8" id="KW-1133">Transmembrane helix</keyword>
<evidence type="ECO:0000256" key="4">
    <source>
        <dbReference type="ARBA" id="ARBA00022475"/>
    </source>
</evidence>
<feature type="domain" description="EamA" evidence="9">
    <location>
        <begin position="7"/>
        <end position="140"/>
    </location>
</feature>
<keyword evidence="4" id="KW-1003">Cell membrane</keyword>
<dbReference type="InterPro" id="IPR004626">
    <property type="entry name" value="RarD"/>
</dbReference>
<feature type="transmembrane region" description="Helical" evidence="8">
    <location>
        <begin position="71"/>
        <end position="91"/>
    </location>
</feature>
<feature type="transmembrane region" description="Helical" evidence="8">
    <location>
        <begin position="38"/>
        <end position="59"/>
    </location>
</feature>
<evidence type="ECO:0000256" key="2">
    <source>
        <dbReference type="ARBA" id="ARBA00007362"/>
    </source>
</evidence>
<evidence type="ECO:0000256" key="3">
    <source>
        <dbReference type="ARBA" id="ARBA00022448"/>
    </source>
</evidence>
<keyword evidence="3" id="KW-0813">Transport</keyword>
<evidence type="ECO:0000259" key="9">
    <source>
        <dbReference type="Pfam" id="PF00892"/>
    </source>
</evidence>
<comment type="subcellular location">
    <subcellularLocation>
        <location evidence="1">Cell membrane</location>
        <topology evidence="1">Multi-pass membrane protein</topology>
    </subcellularLocation>
</comment>
<comment type="caution">
    <text evidence="10">The sequence shown here is derived from an EMBL/GenBank/DDBJ whole genome shotgun (WGS) entry which is preliminary data.</text>
</comment>
<feature type="transmembrane region" description="Helical" evidence="8">
    <location>
        <begin position="6"/>
        <end position="26"/>
    </location>
</feature>